<protein>
    <submittedName>
        <fullName evidence="1">Uncharacterized protein</fullName>
    </submittedName>
</protein>
<evidence type="ECO:0000313" key="1">
    <source>
        <dbReference type="EMBL" id="GFD13997.1"/>
    </source>
</evidence>
<proteinExistence type="predicted"/>
<accession>A0A699TV83</accession>
<name>A0A699TV83_TANCI</name>
<gene>
    <name evidence="1" type="ORF">Tci_885966</name>
</gene>
<sequence length="128" mass="14620">MALVQHWVRYLKLFVLCNQKAKVSVKEIQKKYQSKGSKPKTVGTCQSLATPKPRKSRLLLRWSPTGRLFNQEGILVDSNESKSKSDCSNDDNACTSNVLKPKIKWFLNSTLCLTGYSDLFMVRRFGLF</sequence>
<reference evidence="1" key="1">
    <citation type="journal article" date="2019" name="Sci. Rep.">
        <title>Draft genome of Tanacetum cinerariifolium, the natural source of mosquito coil.</title>
        <authorList>
            <person name="Yamashiro T."/>
            <person name="Shiraishi A."/>
            <person name="Satake H."/>
            <person name="Nakayama K."/>
        </authorList>
    </citation>
    <scope>NUCLEOTIDE SEQUENCE</scope>
</reference>
<dbReference type="EMBL" id="BKCJ011276302">
    <property type="protein sequence ID" value="GFD13997.1"/>
    <property type="molecule type" value="Genomic_DNA"/>
</dbReference>
<comment type="caution">
    <text evidence="1">The sequence shown here is derived from an EMBL/GenBank/DDBJ whole genome shotgun (WGS) entry which is preliminary data.</text>
</comment>
<organism evidence="1">
    <name type="scientific">Tanacetum cinerariifolium</name>
    <name type="common">Dalmatian daisy</name>
    <name type="synonym">Chrysanthemum cinerariifolium</name>
    <dbReference type="NCBI Taxonomy" id="118510"/>
    <lineage>
        <taxon>Eukaryota</taxon>
        <taxon>Viridiplantae</taxon>
        <taxon>Streptophyta</taxon>
        <taxon>Embryophyta</taxon>
        <taxon>Tracheophyta</taxon>
        <taxon>Spermatophyta</taxon>
        <taxon>Magnoliopsida</taxon>
        <taxon>eudicotyledons</taxon>
        <taxon>Gunneridae</taxon>
        <taxon>Pentapetalae</taxon>
        <taxon>asterids</taxon>
        <taxon>campanulids</taxon>
        <taxon>Asterales</taxon>
        <taxon>Asteraceae</taxon>
        <taxon>Asteroideae</taxon>
        <taxon>Anthemideae</taxon>
        <taxon>Anthemidinae</taxon>
        <taxon>Tanacetum</taxon>
    </lineage>
</organism>
<dbReference type="AlphaFoldDB" id="A0A699TV83"/>